<gene>
    <name evidence="2" type="ORF">B0T25DRAFT_536586</name>
</gene>
<reference evidence="2" key="1">
    <citation type="journal article" date="2023" name="Mol. Phylogenet. Evol.">
        <title>Genome-scale phylogeny and comparative genomics of the fungal order Sordariales.</title>
        <authorList>
            <person name="Hensen N."/>
            <person name="Bonometti L."/>
            <person name="Westerberg I."/>
            <person name="Brannstrom I.O."/>
            <person name="Guillou S."/>
            <person name="Cros-Aarteil S."/>
            <person name="Calhoun S."/>
            <person name="Haridas S."/>
            <person name="Kuo A."/>
            <person name="Mondo S."/>
            <person name="Pangilinan J."/>
            <person name="Riley R."/>
            <person name="LaButti K."/>
            <person name="Andreopoulos B."/>
            <person name="Lipzen A."/>
            <person name="Chen C."/>
            <person name="Yan M."/>
            <person name="Daum C."/>
            <person name="Ng V."/>
            <person name="Clum A."/>
            <person name="Steindorff A."/>
            <person name="Ohm R.A."/>
            <person name="Martin F."/>
            <person name="Silar P."/>
            <person name="Natvig D.O."/>
            <person name="Lalanne C."/>
            <person name="Gautier V."/>
            <person name="Ament-Velasquez S.L."/>
            <person name="Kruys A."/>
            <person name="Hutchinson M.I."/>
            <person name="Powell A.J."/>
            <person name="Barry K."/>
            <person name="Miller A.N."/>
            <person name="Grigoriev I.V."/>
            <person name="Debuchy R."/>
            <person name="Gladieux P."/>
            <person name="Hiltunen Thoren M."/>
            <person name="Johannesson H."/>
        </authorList>
    </citation>
    <scope>NUCLEOTIDE SEQUENCE</scope>
    <source>
        <strain evidence="2">CBS 955.72</strain>
    </source>
</reference>
<feature type="region of interest" description="Disordered" evidence="1">
    <location>
        <begin position="138"/>
        <end position="165"/>
    </location>
</feature>
<protein>
    <submittedName>
        <fullName evidence="2">Uncharacterized protein</fullName>
    </submittedName>
</protein>
<evidence type="ECO:0000256" key="1">
    <source>
        <dbReference type="SAM" id="MobiDB-lite"/>
    </source>
</evidence>
<evidence type="ECO:0000313" key="2">
    <source>
        <dbReference type="EMBL" id="KAK3356362.1"/>
    </source>
</evidence>
<keyword evidence="3" id="KW-1185">Reference proteome</keyword>
<accession>A0AAJ0HK42</accession>
<dbReference type="EMBL" id="JAUIQD010000003">
    <property type="protein sequence ID" value="KAK3356362.1"/>
    <property type="molecule type" value="Genomic_DNA"/>
</dbReference>
<comment type="caution">
    <text evidence="2">The sequence shown here is derived from an EMBL/GenBank/DDBJ whole genome shotgun (WGS) entry which is preliminary data.</text>
</comment>
<proteinExistence type="predicted"/>
<reference evidence="2" key="2">
    <citation type="submission" date="2023-06" db="EMBL/GenBank/DDBJ databases">
        <authorList>
            <consortium name="Lawrence Berkeley National Laboratory"/>
            <person name="Haridas S."/>
            <person name="Hensen N."/>
            <person name="Bonometti L."/>
            <person name="Westerberg I."/>
            <person name="Brannstrom I.O."/>
            <person name="Guillou S."/>
            <person name="Cros-Aarteil S."/>
            <person name="Calhoun S."/>
            <person name="Kuo A."/>
            <person name="Mondo S."/>
            <person name="Pangilinan J."/>
            <person name="Riley R."/>
            <person name="Labutti K."/>
            <person name="Andreopoulos B."/>
            <person name="Lipzen A."/>
            <person name="Chen C."/>
            <person name="Yanf M."/>
            <person name="Daum C."/>
            <person name="Ng V."/>
            <person name="Clum A."/>
            <person name="Steindorff A."/>
            <person name="Ohm R."/>
            <person name="Martin F."/>
            <person name="Silar P."/>
            <person name="Natvig D."/>
            <person name="Lalanne C."/>
            <person name="Gautier V."/>
            <person name="Ament-Velasquez S.L."/>
            <person name="Kruys A."/>
            <person name="Hutchinson M.I."/>
            <person name="Powell A.J."/>
            <person name="Barry K."/>
            <person name="Miller A.N."/>
            <person name="Grigoriev I.V."/>
            <person name="Debuchy R."/>
            <person name="Gladieux P."/>
            <person name="Thoren M.H."/>
            <person name="Johannesson H."/>
        </authorList>
    </citation>
    <scope>NUCLEOTIDE SEQUENCE</scope>
    <source>
        <strain evidence="2">CBS 955.72</strain>
    </source>
</reference>
<dbReference type="AlphaFoldDB" id="A0AAJ0HK42"/>
<evidence type="ECO:0000313" key="3">
    <source>
        <dbReference type="Proteomes" id="UP001275084"/>
    </source>
</evidence>
<name>A0AAJ0HK42_9PEZI</name>
<dbReference type="Proteomes" id="UP001275084">
    <property type="component" value="Unassembled WGS sequence"/>
</dbReference>
<feature type="compositionally biased region" description="Low complexity" evidence="1">
    <location>
        <begin position="146"/>
        <end position="162"/>
    </location>
</feature>
<organism evidence="2 3">
    <name type="scientific">Lasiosphaeria hispida</name>
    <dbReference type="NCBI Taxonomy" id="260671"/>
    <lineage>
        <taxon>Eukaryota</taxon>
        <taxon>Fungi</taxon>
        <taxon>Dikarya</taxon>
        <taxon>Ascomycota</taxon>
        <taxon>Pezizomycotina</taxon>
        <taxon>Sordariomycetes</taxon>
        <taxon>Sordariomycetidae</taxon>
        <taxon>Sordariales</taxon>
        <taxon>Lasiosphaeriaceae</taxon>
        <taxon>Lasiosphaeria</taxon>
    </lineage>
</organism>
<sequence length="394" mass="43886">MRKSSFTQILPASTSSHHDIPKLSFGEDMADYTQGFGSFDFRPRASPETVPRFVSTQRRNPRLPAVLPAPFPFMRLPLAIRTKIYQILLTRLYPGRHLHLHKDAVNGGVRFKVNDAPYVPGWLEVDYGLQVTGYTDSQSHQPVIKDSPSGQGIGIGSSSDVGSDGERSIVDDIESDYAQSSPGSVSPIHFIDVAVERSMNPDPECDPACHNDYSIDDCMCCYRTPDEYYECLELSQVSRQFTAELGMSLWQNATVELVEPSAFLLFARSRPSTLPHIRGIVLHVQYHGDPFDTPAETLREICAFVTENLTVRFFTAVLSTDLILRQDASSGHELAKARLQEAGAVFRGLEIDGVFDIRLNPEYPLGHLAPPKEKESLLGALREAWLPPLVRGRK</sequence>